<evidence type="ECO:0008006" key="3">
    <source>
        <dbReference type="Google" id="ProtNLM"/>
    </source>
</evidence>
<organism evidence="1 2">
    <name type="scientific">Winogradskya humida</name>
    <dbReference type="NCBI Taxonomy" id="113566"/>
    <lineage>
        <taxon>Bacteria</taxon>
        <taxon>Bacillati</taxon>
        <taxon>Actinomycetota</taxon>
        <taxon>Actinomycetes</taxon>
        <taxon>Micromonosporales</taxon>
        <taxon>Micromonosporaceae</taxon>
        <taxon>Winogradskya</taxon>
    </lineage>
</organism>
<accession>A0ABQ3ZHR0</accession>
<comment type="caution">
    <text evidence="1">The sequence shown here is derived from an EMBL/GenBank/DDBJ whole genome shotgun (WGS) entry which is preliminary data.</text>
</comment>
<evidence type="ECO:0000313" key="2">
    <source>
        <dbReference type="Proteomes" id="UP000603200"/>
    </source>
</evidence>
<dbReference type="Pfam" id="PF09661">
    <property type="entry name" value="DUF2398"/>
    <property type="match status" value="1"/>
</dbReference>
<dbReference type="Proteomes" id="UP000603200">
    <property type="component" value="Unassembled WGS sequence"/>
</dbReference>
<dbReference type="InterPro" id="IPR013494">
    <property type="entry name" value="CHP02678"/>
</dbReference>
<dbReference type="RefSeq" id="WP_203835331.1">
    <property type="nucleotide sequence ID" value="NZ_BAAATV010000004.1"/>
</dbReference>
<evidence type="ECO:0000313" key="1">
    <source>
        <dbReference type="EMBL" id="GIE18077.1"/>
    </source>
</evidence>
<reference evidence="1 2" key="1">
    <citation type="submission" date="2021-01" db="EMBL/GenBank/DDBJ databases">
        <title>Whole genome shotgun sequence of Actinoplanes humidus NBRC 14915.</title>
        <authorList>
            <person name="Komaki H."/>
            <person name="Tamura T."/>
        </authorList>
    </citation>
    <scope>NUCLEOTIDE SEQUENCE [LARGE SCALE GENOMIC DNA]</scope>
    <source>
        <strain evidence="1 2">NBRC 14915</strain>
    </source>
</reference>
<gene>
    <name evidence="1" type="ORF">Ahu01nite_011790</name>
</gene>
<protein>
    <recommendedName>
        <fullName evidence="3">TIGR02678 family protein</fullName>
    </recommendedName>
</protein>
<keyword evidence="2" id="KW-1185">Reference proteome</keyword>
<sequence>MNREAQRAFVGLLDRPLVTPATDPELLRLVLRHLQAVSDSARRLGYRVQRVGRAVRMIRVPIDGTVTAPPRPADAPSRRVLALVCCLAACCEEISETVTLQRLSDMVRDLLAAPGLSATRLSVTGYDPDERAQRKALRDAAKVLDTWGVLHRRTSDDSMLDEWTERGSGPGAGYDVDRDALLLMTSPDVLDLALNPQERRHEALGVRQLRALIETPAVLYADLPGEEADELRATRARRAGEVTQLTGGYVETRAEGLVVVLTDDEQQATVAEWPRARAADWVALLMADLAGQHGTPAPGGTVRLTSGQVDEVVADLTAWRGEYMNKAQKTVPGTVRADAENRLAELGLLRISPDGSWTLLPTAGRYRAPGVTITDNTGSRA</sequence>
<name>A0ABQ3ZHR0_9ACTN</name>
<proteinExistence type="predicted"/>
<dbReference type="EMBL" id="BOMN01000013">
    <property type="protein sequence ID" value="GIE18077.1"/>
    <property type="molecule type" value="Genomic_DNA"/>
</dbReference>